<accession>A0A6I9SA33</accession>
<dbReference type="PROSITE" id="PS50081">
    <property type="entry name" value="ZF_DAG_PE_2"/>
    <property type="match status" value="1"/>
</dbReference>
<evidence type="ECO:0000256" key="3">
    <source>
        <dbReference type="ARBA" id="ARBA00022833"/>
    </source>
</evidence>
<dbReference type="Gene3D" id="3.30.60.20">
    <property type="match status" value="1"/>
</dbReference>
<dbReference type="AlphaFoldDB" id="A0A6I9SA33"/>
<proteinExistence type="predicted"/>
<reference evidence="6" key="1">
    <citation type="submission" date="2025-08" db="UniProtKB">
        <authorList>
            <consortium name="RefSeq"/>
        </authorList>
    </citation>
    <scope>IDENTIFICATION</scope>
</reference>
<name>A0A6I9SA33_ELAGV</name>
<dbReference type="KEGG" id="egu:105058837"/>
<evidence type="ECO:0000256" key="2">
    <source>
        <dbReference type="ARBA" id="ARBA00022737"/>
    </source>
</evidence>
<keyword evidence="2" id="KW-0677">Repeat</keyword>
<dbReference type="PANTHER" id="PTHR47841:SF16">
    <property type="entry name" value="DC1 DOMAIN-CONTAINING PROTEIN"/>
    <property type="match status" value="1"/>
</dbReference>
<dbReference type="Pfam" id="PF03107">
    <property type="entry name" value="C1_2"/>
    <property type="match status" value="3"/>
</dbReference>
<organism evidence="5 6">
    <name type="scientific">Elaeis guineensis var. tenera</name>
    <name type="common">Oil palm</name>
    <dbReference type="NCBI Taxonomy" id="51953"/>
    <lineage>
        <taxon>Eukaryota</taxon>
        <taxon>Viridiplantae</taxon>
        <taxon>Streptophyta</taxon>
        <taxon>Embryophyta</taxon>
        <taxon>Tracheophyta</taxon>
        <taxon>Spermatophyta</taxon>
        <taxon>Magnoliopsida</taxon>
        <taxon>Liliopsida</taxon>
        <taxon>Arecaceae</taxon>
        <taxon>Arecoideae</taxon>
        <taxon>Cocoseae</taxon>
        <taxon>Elaeidinae</taxon>
        <taxon>Elaeis</taxon>
    </lineage>
</organism>
<keyword evidence="1" id="KW-0479">Metal-binding</keyword>
<keyword evidence="5" id="KW-1185">Reference proteome</keyword>
<dbReference type="RefSeq" id="XP_010940196.1">
    <property type="nucleotide sequence ID" value="XM_010941894.2"/>
</dbReference>
<sequence length="219" mass="24544">MPKKITHFTHPKHPLVQTLIDRRFKCDGCKYPGSGLRYYCDIFDFVLHDRCATCPPALHIFAHPLHPLTQVARTDPADPRVCDLCREPVRRTSYRCVACGFDLHPLCAMLPPTVEAELHSGHALSLVPAIPQPCSACGEVCLVWRYRCIPCKVNLHPQCLFGPDAELRALMASGNEKNHASWLAPIGYENYDNLDDPNDNAIGVETIITRRGLIKGEHQ</sequence>
<dbReference type="InParanoid" id="A0A6I9SA33"/>
<dbReference type="InterPro" id="IPR004146">
    <property type="entry name" value="DC1"/>
</dbReference>
<evidence type="ECO:0000313" key="5">
    <source>
        <dbReference type="Proteomes" id="UP000504607"/>
    </source>
</evidence>
<dbReference type="InterPro" id="IPR002219">
    <property type="entry name" value="PKC_DAG/PE"/>
</dbReference>
<protein>
    <submittedName>
        <fullName evidence="6">Uncharacterized protein LOC105058837</fullName>
    </submittedName>
</protein>
<dbReference type="FunCoup" id="A0A6I9SA33">
    <property type="interactions" value="9"/>
</dbReference>
<feature type="domain" description="Phorbol-ester/DAG-type" evidence="4">
    <location>
        <begin position="65"/>
        <end position="115"/>
    </location>
</feature>
<evidence type="ECO:0000313" key="6">
    <source>
        <dbReference type="RefSeq" id="XP_010940196.1"/>
    </source>
</evidence>
<dbReference type="GO" id="GO:0046872">
    <property type="term" value="F:metal ion binding"/>
    <property type="evidence" value="ECO:0007669"/>
    <property type="project" value="UniProtKB-KW"/>
</dbReference>
<dbReference type="InterPro" id="IPR046349">
    <property type="entry name" value="C1-like_sf"/>
</dbReference>
<dbReference type="Proteomes" id="UP000504607">
    <property type="component" value="Chromosome 15"/>
</dbReference>
<gene>
    <name evidence="6" type="primary">LOC105058837</name>
</gene>
<evidence type="ECO:0000256" key="1">
    <source>
        <dbReference type="ARBA" id="ARBA00022723"/>
    </source>
</evidence>
<keyword evidence="3" id="KW-0862">Zinc</keyword>
<dbReference type="SUPFAM" id="SSF57889">
    <property type="entry name" value="Cysteine-rich domain"/>
    <property type="match status" value="2"/>
</dbReference>
<dbReference type="GeneID" id="105058837"/>
<evidence type="ECO:0000259" key="4">
    <source>
        <dbReference type="PROSITE" id="PS50081"/>
    </source>
</evidence>
<dbReference type="OrthoDB" id="1906545at2759"/>
<dbReference type="PANTHER" id="PTHR47841">
    <property type="entry name" value="DIACYLGLYCEROL KINASE THETA-LIKE-RELATED"/>
    <property type="match status" value="1"/>
</dbReference>